<keyword evidence="1" id="KW-0812">Transmembrane</keyword>
<evidence type="ECO:0000256" key="1">
    <source>
        <dbReference type="SAM" id="Phobius"/>
    </source>
</evidence>
<sequence length="96" mass="10172">MMLDTGTASSEQRPVDEEVDAVVVNEARPLPVRRSPAELVATQAAVVGGSFVAGAVVCAVVARRRSGKAARRRKRSGQGSIAASRSFLVDVHMLQR</sequence>
<accession>A0A6J5ZV17</accession>
<proteinExistence type="predicted"/>
<organism evidence="2">
    <name type="scientific">freshwater metagenome</name>
    <dbReference type="NCBI Taxonomy" id="449393"/>
    <lineage>
        <taxon>unclassified sequences</taxon>
        <taxon>metagenomes</taxon>
        <taxon>ecological metagenomes</taxon>
    </lineage>
</organism>
<dbReference type="EMBL" id="CAESAO010000154">
    <property type="protein sequence ID" value="CAB4346564.1"/>
    <property type="molecule type" value="Genomic_DNA"/>
</dbReference>
<keyword evidence="1" id="KW-0472">Membrane</keyword>
<dbReference type="AlphaFoldDB" id="A0A6J5ZV17"/>
<gene>
    <name evidence="2" type="ORF">UFOPK3522_01408</name>
</gene>
<name>A0A6J5ZV17_9ZZZZ</name>
<protein>
    <submittedName>
        <fullName evidence="2">Unannotated protein</fullName>
    </submittedName>
</protein>
<evidence type="ECO:0000313" key="2">
    <source>
        <dbReference type="EMBL" id="CAB4346564.1"/>
    </source>
</evidence>
<reference evidence="2" key="1">
    <citation type="submission" date="2020-05" db="EMBL/GenBank/DDBJ databases">
        <authorList>
            <person name="Chiriac C."/>
            <person name="Salcher M."/>
            <person name="Ghai R."/>
            <person name="Kavagutti S V."/>
        </authorList>
    </citation>
    <scope>NUCLEOTIDE SEQUENCE</scope>
</reference>
<feature type="transmembrane region" description="Helical" evidence="1">
    <location>
        <begin position="40"/>
        <end position="62"/>
    </location>
</feature>
<keyword evidence="1" id="KW-1133">Transmembrane helix</keyword>